<dbReference type="InterPro" id="IPR029026">
    <property type="entry name" value="tRNA_m1G_MTases_N"/>
</dbReference>
<evidence type="ECO:0000259" key="3">
    <source>
        <dbReference type="Pfam" id="PF00588"/>
    </source>
</evidence>
<dbReference type="EMBL" id="DUTP01000003">
    <property type="protein sequence ID" value="HHX99502.1"/>
    <property type="molecule type" value="Genomic_DNA"/>
</dbReference>
<evidence type="ECO:0000313" key="4">
    <source>
        <dbReference type="EMBL" id="HHX99502.1"/>
    </source>
</evidence>
<dbReference type="InterPro" id="IPR029028">
    <property type="entry name" value="Alpha/beta_knot_MTases"/>
</dbReference>
<feature type="domain" description="tRNA/rRNA methyltransferase SpoU type" evidence="3">
    <location>
        <begin position="3"/>
        <end position="145"/>
    </location>
</feature>
<gene>
    <name evidence="4" type="ORF">GX533_02375</name>
</gene>
<keyword evidence="2 4" id="KW-0808">Transferase</keyword>
<sequence length="152" mass="17055">MEIHIVLDNIRSVFNVGSIFRSADGAGSVKKIYLCGMTADIDNPKLEKTALGAIDMVPSQHYDTTQEALEEIREQNIPIYSVELTEDAEDFQKVGYPKKLALVFGHEKMGVEEEILKDSDKKIFVPMRGKKESLNVANCATTVLYEITRKTE</sequence>
<dbReference type="Gene3D" id="3.40.1280.10">
    <property type="match status" value="1"/>
</dbReference>
<evidence type="ECO:0000256" key="1">
    <source>
        <dbReference type="ARBA" id="ARBA00022603"/>
    </source>
</evidence>
<dbReference type="SUPFAM" id="SSF75217">
    <property type="entry name" value="alpha/beta knot"/>
    <property type="match status" value="1"/>
</dbReference>
<dbReference type="AlphaFoldDB" id="A0A832QFE6"/>
<dbReference type="Pfam" id="PF00588">
    <property type="entry name" value="SpoU_methylase"/>
    <property type="match status" value="1"/>
</dbReference>
<dbReference type="PANTHER" id="PTHR46429">
    <property type="entry name" value="23S RRNA (GUANOSINE-2'-O-)-METHYLTRANSFERASE RLMB"/>
    <property type="match status" value="1"/>
</dbReference>
<name>A0A832QFE6_9BACT</name>
<organism evidence="4 5">
    <name type="scientific">Candidatus Dojkabacteria bacterium</name>
    <dbReference type="NCBI Taxonomy" id="2099670"/>
    <lineage>
        <taxon>Bacteria</taxon>
        <taxon>Candidatus Dojkabacteria</taxon>
    </lineage>
</organism>
<dbReference type="GO" id="GO:0008173">
    <property type="term" value="F:RNA methyltransferase activity"/>
    <property type="evidence" value="ECO:0007669"/>
    <property type="project" value="InterPro"/>
</dbReference>
<dbReference type="Proteomes" id="UP000576550">
    <property type="component" value="Unassembled WGS sequence"/>
</dbReference>
<dbReference type="GO" id="GO:0003723">
    <property type="term" value="F:RNA binding"/>
    <property type="evidence" value="ECO:0007669"/>
    <property type="project" value="InterPro"/>
</dbReference>
<proteinExistence type="predicted"/>
<keyword evidence="1 4" id="KW-0489">Methyltransferase</keyword>
<accession>A0A832QFE6</accession>
<dbReference type="GO" id="GO:0032259">
    <property type="term" value="P:methylation"/>
    <property type="evidence" value="ECO:0007669"/>
    <property type="project" value="UniProtKB-KW"/>
</dbReference>
<protein>
    <submittedName>
        <fullName evidence="4">RNA methyltransferase</fullName>
    </submittedName>
</protein>
<comment type="caution">
    <text evidence="4">The sequence shown here is derived from an EMBL/GenBank/DDBJ whole genome shotgun (WGS) entry which is preliminary data.</text>
</comment>
<evidence type="ECO:0000256" key="2">
    <source>
        <dbReference type="ARBA" id="ARBA00022679"/>
    </source>
</evidence>
<dbReference type="InterPro" id="IPR004441">
    <property type="entry name" value="rRNA_MeTrfase_TrmH"/>
</dbReference>
<dbReference type="InterPro" id="IPR001537">
    <property type="entry name" value="SpoU_MeTrfase"/>
</dbReference>
<evidence type="ECO:0000313" key="5">
    <source>
        <dbReference type="Proteomes" id="UP000576550"/>
    </source>
</evidence>
<dbReference type="PANTHER" id="PTHR46429:SF1">
    <property type="entry name" value="23S RRNA (GUANOSINE-2'-O-)-METHYLTRANSFERASE RLMB"/>
    <property type="match status" value="1"/>
</dbReference>
<dbReference type="GO" id="GO:0005829">
    <property type="term" value="C:cytosol"/>
    <property type="evidence" value="ECO:0007669"/>
    <property type="project" value="TreeGrafter"/>
</dbReference>
<dbReference type="GO" id="GO:0006396">
    <property type="term" value="P:RNA processing"/>
    <property type="evidence" value="ECO:0007669"/>
    <property type="project" value="InterPro"/>
</dbReference>
<reference evidence="4 5" key="1">
    <citation type="journal article" date="2020" name="Biotechnol. Biofuels">
        <title>New insights from the biogas microbiome by comprehensive genome-resolved metagenomics of nearly 1600 species originating from multiple anaerobic digesters.</title>
        <authorList>
            <person name="Campanaro S."/>
            <person name="Treu L."/>
            <person name="Rodriguez-R L.M."/>
            <person name="Kovalovszki A."/>
            <person name="Ziels R.M."/>
            <person name="Maus I."/>
            <person name="Zhu X."/>
            <person name="Kougias P.G."/>
            <person name="Basile A."/>
            <person name="Luo G."/>
            <person name="Schluter A."/>
            <person name="Konstantinidis K.T."/>
            <person name="Angelidaki I."/>
        </authorList>
    </citation>
    <scope>NUCLEOTIDE SEQUENCE [LARGE SCALE GENOMIC DNA]</scope>
    <source>
        <strain evidence="4">AS05jafATM_89</strain>
    </source>
</reference>